<organism evidence="1">
    <name type="scientific">hydrothermal vent metagenome</name>
    <dbReference type="NCBI Taxonomy" id="652676"/>
    <lineage>
        <taxon>unclassified sequences</taxon>
        <taxon>metagenomes</taxon>
        <taxon>ecological metagenomes</taxon>
    </lineage>
</organism>
<dbReference type="SUPFAM" id="SSF56784">
    <property type="entry name" value="HAD-like"/>
    <property type="match status" value="1"/>
</dbReference>
<gene>
    <name evidence="1" type="ORF">MNBD_GAMMA06-396</name>
</gene>
<proteinExistence type="predicted"/>
<dbReference type="SFLD" id="SFLDG01129">
    <property type="entry name" value="C1.5:_HAD__Beta-PGM__Phosphata"/>
    <property type="match status" value="1"/>
</dbReference>
<dbReference type="InterPro" id="IPR044999">
    <property type="entry name" value="CbbY-like"/>
</dbReference>
<accession>A0A3B0W4D4</accession>
<dbReference type="Pfam" id="PF00702">
    <property type="entry name" value="Hydrolase"/>
    <property type="match status" value="1"/>
</dbReference>
<dbReference type="EMBL" id="UOFD01000018">
    <property type="protein sequence ID" value="VAW50778.1"/>
    <property type="molecule type" value="Genomic_DNA"/>
</dbReference>
<reference evidence="1" key="1">
    <citation type="submission" date="2018-06" db="EMBL/GenBank/DDBJ databases">
        <authorList>
            <person name="Zhirakovskaya E."/>
        </authorList>
    </citation>
    <scope>NUCLEOTIDE SEQUENCE</scope>
</reference>
<dbReference type="NCBIfam" id="TIGR01509">
    <property type="entry name" value="HAD-SF-IA-v3"/>
    <property type="match status" value="1"/>
</dbReference>
<dbReference type="InterPro" id="IPR023214">
    <property type="entry name" value="HAD_sf"/>
</dbReference>
<dbReference type="Gene3D" id="1.10.150.240">
    <property type="entry name" value="Putative phosphatase, domain 2"/>
    <property type="match status" value="1"/>
</dbReference>
<dbReference type="SFLD" id="SFLDS00003">
    <property type="entry name" value="Haloacid_Dehalogenase"/>
    <property type="match status" value="1"/>
</dbReference>
<dbReference type="PANTHER" id="PTHR42896">
    <property type="entry name" value="XYLULOSE-1,5-BISPHOSPHATE (XUBP) PHOSPHATASE"/>
    <property type="match status" value="1"/>
</dbReference>
<dbReference type="PANTHER" id="PTHR42896:SF2">
    <property type="entry name" value="CBBY-LIKE PROTEIN"/>
    <property type="match status" value="1"/>
</dbReference>
<dbReference type="InterPro" id="IPR006439">
    <property type="entry name" value="HAD-SF_hydro_IA"/>
</dbReference>
<protein>
    <submittedName>
        <fullName evidence="1">Xylulose-1,5-bisphosphate phosphatase CbbY, converts this Rubisco inhibiting byproduct to xylulose-5P</fullName>
    </submittedName>
</protein>
<dbReference type="SFLD" id="SFLDF00035">
    <property type="entry name" value="phosphoglycolate_phosphatase"/>
    <property type="match status" value="1"/>
</dbReference>
<dbReference type="InterPro" id="IPR023198">
    <property type="entry name" value="PGP-like_dom2"/>
</dbReference>
<dbReference type="CDD" id="cd07528">
    <property type="entry name" value="HAD_CbbY-like"/>
    <property type="match status" value="1"/>
</dbReference>
<evidence type="ECO:0000313" key="1">
    <source>
        <dbReference type="EMBL" id="VAW50778.1"/>
    </source>
</evidence>
<dbReference type="AlphaFoldDB" id="A0A3B0W4D4"/>
<dbReference type="SFLD" id="SFLDG01135">
    <property type="entry name" value="C1.5.6:_HAD__Beta-PGM__Phospha"/>
    <property type="match status" value="1"/>
</dbReference>
<name>A0A3B0W4D4_9ZZZZ</name>
<dbReference type="GO" id="GO:0016787">
    <property type="term" value="F:hydrolase activity"/>
    <property type="evidence" value="ECO:0007669"/>
    <property type="project" value="InterPro"/>
</dbReference>
<dbReference type="Gene3D" id="3.40.50.1000">
    <property type="entry name" value="HAD superfamily/HAD-like"/>
    <property type="match status" value="1"/>
</dbReference>
<dbReference type="InterPro" id="IPR036412">
    <property type="entry name" value="HAD-like_sf"/>
</dbReference>
<sequence>MAAPFMTPKNSKLKAFIFDVDGTLSNTERDGHRIAFNQAFEEYGMDWHWSVETYGKLLAVTGGKERMKFYVDNFLNKDNLPEDIKEKIPELHAAKTRHYTKLLSTGAIPLRPGVERLIQEARQRGYRLAIATTTTPENVTALLTHTLGVDSINWFEVIAAGDVVPSKKPAPDIYQYVLDKMHLSADECIAFEDSENGIKSSIGANLKTIITINDYTENHNFTDACLVLDQMGEPEQPFSIIAGNTNSATYLNCDLIEILHQSSH</sequence>